<organism evidence="1 2">
    <name type="scientific">Cardidatus Bartonella washoeensis 085-0475</name>
    <dbReference type="NCBI Taxonomy" id="1094564"/>
    <lineage>
        <taxon>Bacteria</taxon>
        <taxon>Pseudomonadati</taxon>
        <taxon>Pseudomonadota</taxon>
        <taxon>Alphaproteobacteria</taxon>
        <taxon>Hyphomicrobiales</taxon>
        <taxon>Bartonellaceae</taxon>
        <taxon>Bartonella</taxon>
    </lineage>
</organism>
<comment type="caution">
    <text evidence="1">The sequence shown here is derived from an EMBL/GenBank/DDBJ whole genome shotgun (WGS) entry which is preliminary data.</text>
</comment>
<dbReference type="Proteomes" id="UP000002646">
    <property type="component" value="Unassembled WGS sequence"/>
</dbReference>
<reference evidence="1 2" key="1">
    <citation type="submission" date="2012-03" db="EMBL/GenBank/DDBJ databases">
        <title>The Genome Sequence of Bartonella washoensis 085-0475.</title>
        <authorList>
            <consortium name="The Broad Institute Genome Sequencing Platform"/>
            <consortium name="The Broad Institute Genome Sequencing Center for Infectious Disease"/>
            <person name="Feldgarden M."/>
            <person name="Kirby J."/>
            <person name="Kosoy M."/>
            <person name="Birtles R."/>
            <person name="Probert W.S."/>
            <person name="Chiaraviglio L."/>
            <person name="Young S.K."/>
            <person name="Zeng Q."/>
            <person name="Gargeya S."/>
            <person name="Fitzgerald M."/>
            <person name="Haas B."/>
            <person name="Abouelleil A."/>
            <person name="Alvarado L."/>
            <person name="Arachchi H.M."/>
            <person name="Berlin A."/>
            <person name="Chapman S.B."/>
            <person name="Gearin G."/>
            <person name="Goldberg J."/>
            <person name="Griggs A."/>
            <person name="Gujja S."/>
            <person name="Hansen M."/>
            <person name="Heiman D."/>
            <person name="Howarth C."/>
            <person name="Larimer J."/>
            <person name="Lui A."/>
            <person name="MacDonald P.J.P."/>
            <person name="McCowen C."/>
            <person name="Montmayeur A."/>
            <person name="Murphy C."/>
            <person name="Neiman D."/>
            <person name="Pearson M."/>
            <person name="Priest M."/>
            <person name="Roberts A."/>
            <person name="Saif S."/>
            <person name="Shea T."/>
            <person name="Sisk P."/>
            <person name="Stolte C."/>
            <person name="Sykes S."/>
            <person name="Wortman J."/>
            <person name="Nusbaum C."/>
            <person name="Birren B."/>
        </authorList>
    </citation>
    <scope>NUCLEOTIDE SEQUENCE [LARGE SCALE GENOMIC DNA]</scope>
    <source>
        <strain evidence="1 2">085-0475</strain>
    </source>
</reference>
<dbReference type="EMBL" id="AILX01000027">
    <property type="protein sequence ID" value="EJF83314.1"/>
    <property type="molecule type" value="Genomic_DNA"/>
</dbReference>
<sequence length="37" mass="3993">MLKEIFKNFGDHNTDTVIDFVLGNFNGGGGQCSCIIS</sequence>
<evidence type="ECO:0000313" key="2">
    <source>
        <dbReference type="Proteomes" id="UP000002646"/>
    </source>
</evidence>
<accession>J0QK32</accession>
<proteinExistence type="predicted"/>
<protein>
    <submittedName>
        <fullName evidence="1">Uncharacterized protein</fullName>
    </submittedName>
</protein>
<dbReference type="AlphaFoldDB" id="J0QK32"/>
<evidence type="ECO:0000313" key="1">
    <source>
        <dbReference type="EMBL" id="EJF83314.1"/>
    </source>
</evidence>
<name>J0QK32_9HYPH</name>
<gene>
    <name evidence="1" type="ORF">MCW_01383</name>
</gene>
<dbReference type="HOGENOM" id="CLU_3340648_0_0_5"/>